<gene>
    <name evidence="1" type="ORF">ARMOST_17846</name>
</gene>
<dbReference type="Proteomes" id="UP000219338">
    <property type="component" value="Unassembled WGS sequence"/>
</dbReference>
<name>A0A284S059_ARMOS</name>
<organism evidence="1 2">
    <name type="scientific">Armillaria ostoyae</name>
    <name type="common">Armillaria root rot fungus</name>
    <dbReference type="NCBI Taxonomy" id="47428"/>
    <lineage>
        <taxon>Eukaryota</taxon>
        <taxon>Fungi</taxon>
        <taxon>Dikarya</taxon>
        <taxon>Basidiomycota</taxon>
        <taxon>Agaricomycotina</taxon>
        <taxon>Agaricomycetes</taxon>
        <taxon>Agaricomycetidae</taxon>
        <taxon>Agaricales</taxon>
        <taxon>Marasmiineae</taxon>
        <taxon>Physalacriaceae</taxon>
        <taxon>Armillaria</taxon>
    </lineage>
</organism>
<dbReference type="AlphaFoldDB" id="A0A284S059"/>
<dbReference type="EMBL" id="FUEG01000023">
    <property type="protein sequence ID" value="SJL14390.1"/>
    <property type="molecule type" value="Genomic_DNA"/>
</dbReference>
<evidence type="ECO:0000313" key="2">
    <source>
        <dbReference type="Proteomes" id="UP000219338"/>
    </source>
</evidence>
<sequence>MIGSGVIAYGLNTSAHKEMSLRVSNPVFNGIPSNFLQLNPLAWWHAMIFSSFMHYGCSFPSCTHPDHYTQRFTDQDVGFYADHWNKLFEDITKRAGRLAPGSFPVLLPA</sequence>
<proteinExistence type="predicted"/>
<protein>
    <submittedName>
        <fullName evidence="1">Uncharacterized protein</fullName>
    </submittedName>
</protein>
<evidence type="ECO:0000313" key="1">
    <source>
        <dbReference type="EMBL" id="SJL14390.1"/>
    </source>
</evidence>
<keyword evidence="2" id="KW-1185">Reference proteome</keyword>
<reference evidence="2" key="1">
    <citation type="journal article" date="2017" name="Nat. Ecol. Evol.">
        <title>Genome expansion and lineage-specific genetic innovations in the forest pathogenic fungi Armillaria.</title>
        <authorList>
            <person name="Sipos G."/>
            <person name="Prasanna A.N."/>
            <person name="Walter M.C."/>
            <person name="O'Connor E."/>
            <person name="Balint B."/>
            <person name="Krizsan K."/>
            <person name="Kiss B."/>
            <person name="Hess J."/>
            <person name="Varga T."/>
            <person name="Slot J."/>
            <person name="Riley R."/>
            <person name="Boka B."/>
            <person name="Rigling D."/>
            <person name="Barry K."/>
            <person name="Lee J."/>
            <person name="Mihaltcheva S."/>
            <person name="LaButti K."/>
            <person name="Lipzen A."/>
            <person name="Waldron R."/>
            <person name="Moloney N.M."/>
            <person name="Sperisen C."/>
            <person name="Kredics L."/>
            <person name="Vagvoelgyi C."/>
            <person name="Patrignani A."/>
            <person name="Fitzpatrick D."/>
            <person name="Nagy I."/>
            <person name="Doyle S."/>
            <person name="Anderson J.B."/>
            <person name="Grigoriev I.V."/>
            <person name="Gueldener U."/>
            <person name="Muensterkoetter M."/>
            <person name="Nagy L.G."/>
        </authorList>
    </citation>
    <scope>NUCLEOTIDE SEQUENCE [LARGE SCALE GENOMIC DNA]</scope>
    <source>
        <strain evidence="2">C18/9</strain>
    </source>
</reference>
<accession>A0A284S059</accession>